<dbReference type="EMBL" id="FOWC01000007">
    <property type="protein sequence ID" value="SFP88632.1"/>
    <property type="molecule type" value="Genomic_DNA"/>
</dbReference>
<accession>A0A1I5TZZ6</accession>
<protein>
    <submittedName>
        <fullName evidence="2">Uncharacterized protein</fullName>
    </submittedName>
</protein>
<dbReference type="STRING" id="112413.SAMN05421854_107329"/>
<feature type="region of interest" description="Disordered" evidence="1">
    <location>
        <begin position="104"/>
        <end position="178"/>
    </location>
</feature>
<feature type="compositionally biased region" description="Basic residues" evidence="1">
    <location>
        <begin position="76"/>
        <end position="86"/>
    </location>
</feature>
<proteinExistence type="predicted"/>
<organism evidence="2 3">
    <name type="scientific">Amycolatopsis rubida</name>
    <dbReference type="NCBI Taxonomy" id="112413"/>
    <lineage>
        <taxon>Bacteria</taxon>
        <taxon>Bacillati</taxon>
        <taxon>Actinomycetota</taxon>
        <taxon>Actinomycetes</taxon>
        <taxon>Pseudonocardiales</taxon>
        <taxon>Pseudonocardiaceae</taxon>
        <taxon>Amycolatopsis</taxon>
    </lineage>
</organism>
<evidence type="ECO:0000256" key="1">
    <source>
        <dbReference type="SAM" id="MobiDB-lite"/>
    </source>
</evidence>
<name>A0A1I5TZZ6_9PSEU</name>
<dbReference type="AlphaFoldDB" id="A0A1I5TZZ6"/>
<dbReference type="Proteomes" id="UP000199137">
    <property type="component" value="Unassembled WGS sequence"/>
</dbReference>
<evidence type="ECO:0000313" key="2">
    <source>
        <dbReference type="EMBL" id="SFP88632.1"/>
    </source>
</evidence>
<gene>
    <name evidence="2" type="ORF">SAMN05421854_107329</name>
</gene>
<feature type="compositionally biased region" description="Basic and acidic residues" evidence="1">
    <location>
        <begin position="36"/>
        <end position="55"/>
    </location>
</feature>
<evidence type="ECO:0000313" key="3">
    <source>
        <dbReference type="Proteomes" id="UP000199137"/>
    </source>
</evidence>
<feature type="compositionally biased region" description="Basic residues" evidence="1">
    <location>
        <begin position="19"/>
        <end position="31"/>
    </location>
</feature>
<feature type="region of interest" description="Disordered" evidence="1">
    <location>
        <begin position="1"/>
        <end position="92"/>
    </location>
</feature>
<reference evidence="2 3" key="1">
    <citation type="submission" date="2016-10" db="EMBL/GenBank/DDBJ databases">
        <authorList>
            <person name="de Groot N.N."/>
        </authorList>
    </citation>
    <scope>NUCLEOTIDE SEQUENCE [LARGE SCALE GENOMIC DNA]</scope>
    <source>
        <strain evidence="2 3">DSM 44637</strain>
    </source>
</reference>
<sequence>MRAKSVRYSTFPRAPSVPRPHRVGRLVRSRAPRSPEGGRSDDRGQRPSVVDERRTGGGAELAARRGTRRPAGLGRRERRPAGRRPAGRGCARSKERAFLCSNLRSRSRESRCAVPGGGGSARPPRRLSRRYAGGDHGDDGDGVPWAGSGRNARHLGTPTRPRSGESCRRSSGRPLYRPGVSLVSDTARRIRMAAPRPRRLQQTRAQRPRRRRLARSFRCCCG</sequence>